<protein>
    <recommendedName>
        <fullName evidence="10">Cytochrome c oxidase polypeptide 4</fullName>
        <ecNumber evidence="10">7.1.1.9</ecNumber>
    </recommendedName>
    <alternativeName>
        <fullName evidence="10">Cytochrome aa3 subunit 4</fullName>
    </alternativeName>
    <alternativeName>
        <fullName evidence="10">Cytochrome c oxidase polypeptide IV</fullName>
    </alternativeName>
</protein>
<dbReference type="GO" id="GO:0004129">
    <property type="term" value="F:cytochrome-c oxidase activity"/>
    <property type="evidence" value="ECO:0007669"/>
    <property type="project" value="UniProtKB-EC"/>
</dbReference>
<evidence type="ECO:0000313" key="12">
    <source>
        <dbReference type="Proteomes" id="UP000298488"/>
    </source>
</evidence>
<comment type="function">
    <text evidence="1 10">Part of cytochrome c oxidase, its function is unknown.</text>
</comment>
<dbReference type="RefSeq" id="WP_104094793.1">
    <property type="nucleotide sequence ID" value="NZ_JACHBP010000001.1"/>
</dbReference>
<name>A0A4R8V8A9_9MICO</name>
<gene>
    <name evidence="11" type="ORF">E3N84_01790</name>
</gene>
<organism evidence="11 12">
    <name type="scientific">Terrimesophilobacter mesophilus</name>
    <dbReference type="NCBI Taxonomy" id="433647"/>
    <lineage>
        <taxon>Bacteria</taxon>
        <taxon>Bacillati</taxon>
        <taxon>Actinomycetota</taxon>
        <taxon>Actinomycetes</taxon>
        <taxon>Micrococcales</taxon>
        <taxon>Microbacteriaceae</taxon>
        <taxon>Terrimesophilobacter</taxon>
    </lineage>
</organism>
<dbReference type="Proteomes" id="UP000298488">
    <property type="component" value="Unassembled WGS sequence"/>
</dbReference>
<evidence type="ECO:0000256" key="6">
    <source>
        <dbReference type="ARBA" id="ARBA00022967"/>
    </source>
</evidence>
<keyword evidence="4 10" id="KW-1003">Cell membrane</keyword>
<evidence type="ECO:0000256" key="10">
    <source>
        <dbReference type="PIRNR" id="PIRNR017385"/>
    </source>
</evidence>
<proteinExistence type="inferred from homology"/>
<keyword evidence="5" id="KW-0812">Transmembrane</keyword>
<accession>A0A4R8V8A9</accession>
<evidence type="ECO:0000256" key="7">
    <source>
        <dbReference type="ARBA" id="ARBA00022989"/>
    </source>
</evidence>
<keyword evidence="7" id="KW-1133">Transmembrane helix</keyword>
<keyword evidence="12" id="KW-1185">Reference proteome</keyword>
<dbReference type="PIRSF" id="PIRSF017385">
    <property type="entry name" value="CtaF"/>
    <property type="match status" value="1"/>
</dbReference>
<comment type="caution">
    <text evidence="11">The sequence shown here is derived from an EMBL/GenBank/DDBJ whole genome shotgun (WGS) entry which is preliminary data.</text>
</comment>
<evidence type="ECO:0000256" key="9">
    <source>
        <dbReference type="ARBA" id="ARBA00047816"/>
    </source>
</evidence>
<evidence type="ECO:0000256" key="4">
    <source>
        <dbReference type="ARBA" id="ARBA00022475"/>
    </source>
</evidence>
<sequence length="140" mass="15480">MKTNTHLFWILTAFFWGASALYTVWSLLDSFHGYVEWVGTLALALCGALFALIAFFLGRAHSAQGGELPEDIQTADIDDGDTEVGFYSPWSWWPMMVAAGAALVFLGVAIGEWIAFIGAALAFVCIVGWVFEYYRGYFGR</sequence>
<dbReference type="OrthoDB" id="5244617at2"/>
<keyword evidence="6 10" id="KW-1278">Translocase</keyword>
<dbReference type="AlphaFoldDB" id="A0A4R8V8A9"/>
<evidence type="ECO:0000313" key="11">
    <source>
        <dbReference type="EMBL" id="TFB78913.1"/>
    </source>
</evidence>
<evidence type="ECO:0000256" key="3">
    <source>
        <dbReference type="ARBA" id="ARBA00006870"/>
    </source>
</evidence>
<evidence type="ECO:0000256" key="2">
    <source>
        <dbReference type="ARBA" id="ARBA00004651"/>
    </source>
</evidence>
<comment type="subcellular location">
    <subcellularLocation>
        <location evidence="2">Cell membrane</location>
        <topology evidence="2">Multi-pass membrane protein</topology>
    </subcellularLocation>
</comment>
<reference evidence="11 12" key="1">
    <citation type="submission" date="2019-03" db="EMBL/GenBank/DDBJ databases">
        <title>Genomics of glacier-inhabiting Cryobacterium strains.</title>
        <authorList>
            <person name="Liu Q."/>
            <person name="Xin Y.-H."/>
        </authorList>
    </citation>
    <scope>NUCLEOTIDE SEQUENCE [LARGE SCALE GENOMIC DNA]</scope>
    <source>
        <strain evidence="11 12">CGMCC 1.10440</strain>
    </source>
</reference>
<comment type="subunit">
    <text evidence="10">Associates with subunits I, II and III to form cytochrome c oxidase.</text>
</comment>
<comment type="similarity">
    <text evidence="3 10">Belongs to the cytochrome c oxidase bacterial subunit CtaF family.</text>
</comment>
<dbReference type="InterPro" id="IPR021050">
    <property type="entry name" value="Cyt_c_oxidase_su4_actinobac"/>
</dbReference>
<keyword evidence="8 10" id="KW-0472">Membrane</keyword>
<comment type="catalytic activity">
    <reaction evidence="9 10">
        <text>4 Fe(II)-[cytochrome c] + O2 + 8 H(+)(in) = 4 Fe(III)-[cytochrome c] + 2 H2O + 4 H(+)(out)</text>
        <dbReference type="Rhea" id="RHEA:11436"/>
        <dbReference type="Rhea" id="RHEA-COMP:10350"/>
        <dbReference type="Rhea" id="RHEA-COMP:14399"/>
        <dbReference type="ChEBI" id="CHEBI:15377"/>
        <dbReference type="ChEBI" id="CHEBI:15378"/>
        <dbReference type="ChEBI" id="CHEBI:15379"/>
        <dbReference type="ChEBI" id="CHEBI:29033"/>
        <dbReference type="ChEBI" id="CHEBI:29034"/>
        <dbReference type="EC" id="7.1.1.9"/>
    </reaction>
</comment>
<evidence type="ECO:0000256" key="5">
    <source>
        <dbReference type="ARBA" id="ARBA00022692"/>
    </source>
</evidence>
<evidence type="ECO:0000256" key="8">
    <source>
        <dbReference type="ARBA" id="ARBA00023136"/>
    </source>
</evidence>
<dbReference type="GO" id="GO:0005886">
    <property type="term" value="C:plasma membrane"/>
    <property type="evidence" value="ECO:0007669"/>
    <property type="project" value="UniProtKB-SubCell"/>
</dbReference>
<evidence type="ECO:0000256" key="1">
    <source>
        <dbReference type="ARBA" id="ARBA00002536"/>
    </source>
</evidence>
<dbReference type="EC" id="7.1.1.9" evidence="10"/>
<dbReference type="EMBL" id="SOFI01000003">
    <property type="protein sequence ID" value="TFB78913.1"/>
    <property type="molecule type" value="Genomic_DNA"/>
</dbReference>
<dbReference type="GO" id="GO:0022900">
    <property type="term" value="P:electron transport chain"/>
    <property type="evidence" value="ECO:0007669"/>
    <property type="project" value="InterPro"/>
</dbReference>
<dbReference type="Pfam" id="PF12270">
    <property type="entry name" value="Cyt_c_ox_IV"/>
    <property type="match status" value="1"/>
</dbReference>